<dbReference type="InterPro" id="IPR010071">
    <property type="entry name" value="AA_adenyl_dom"/>
</dbReference>
<dbReference type="CDD" id="cd19531">
    <property type="entry name" value="LCL_NRPS-like"/>
    <property type="match status" value="2"/>
</dbReference>
<dbReference type="PANTHER" id="PTHR45527:SF1">
    <property type="entry name" value="FATTY ACID SYNTHASE"/>
    <property type="match status" value="1"/>
</dbReference>
<dbReference type="InterPro" id="IPR042099">
    <property type="entry name" value="ANL_N_sf"/>
</dbReference>
<dbReference type="FunFam" id="2.30.38.10:FF:000001">
    <property type="entry name" value="Non-ribosomal peptide synthetase PvdI"/>
    <property type="match status" value="3"/>
</dbReference>
<dbReference type="PROSITE" id="PS50075">
    <property type="entry name" value="CARRIER"/>
    <property type="match status" value="4"/>
</dbReference>
<dbReference type="GO" id="GO:0044550">
    <property type="term" value="P:secondary metabolite biosynthetic process"/>
    <property type="evidence" value="ECO:0007669"/>
    <property type="project" value="UniProtKB-ARBA"/>
</dbReference>
<feature type="domain" description="Carrier" evidence="7">
    <location>
        <begin position="984"/>
        <end position="1058"/>
    </location>
</feature>
<evidence type="ECO:0000256" key="5">
    <source>
        <dbReference type="ARBA" id="ARBA00022737"/>
    </source>
</evidence>
<dbReference type="NCBIfam" id="NF004282">
    <property type="entry name" value="PRK05691.1"/>
    <property type="match status" value="5"/>
</dbReference>
<dbReference type="GO" id="GO:0072330">
    <property type="term" value="P:monocarboxylic acid biosynthetic process"/>
    <property type="evidence" value="ECO:0007669"/>
    <property type="project" value="UniProtKB-ARBA"/>
</dbReference>
<dbReference type="Gene3D" id="3.40.50.12780">
    <property type="entry name" value="N-terminal domain of ligase-like"/>
    <property type="match status" value="1"/>
</dbReference>
<comment type="cofactor">
    <cofactor evidence="1">
        <name>pantetheine 4'-phosphate</name>
        <dbReference type="ChEBI" id="CHEBI:47942"/>
    </cofactor>
</comment>
<dbReference type="InterPro" id="IPR009081">
    <property type="entry name" value="PP-bd_ACP"/>
</dbReference>
<dbReference type="Pfam" id="PF13193">
    <property type="entry name" value="AMP-binding_C"/>
    <property type="match status" value="3"/>
</dbReference>
<dbReference type="InterPro" id="IPR023213">
    <property type="entry name" value="CAT-like_dom_sf"/>
</dbReference>
<dbReference type="GO" id="GO:0031177">
    <property type="term" value="F:phosphopantetheine binding"/>
    <property type="evidence" value="ECO:0007669"/>
    <property type="project" value="InterPro"/>
</dbReference>
<dbReference type="SMART" id="SM00823">
    <property type="entry name" value="PKS_PP"/>
    <property type="match status" value="4"/>
</dbReference>
<feature type="compositionally biased region" description="Low complexity" evidence="6">
    <location>
        <begin position="3086"/>
        <end position="3096"/>
    </location>
</feature>
<evidence type="ECO:0000313" key="9">
    <source>
        <dbReference type="Proteomes" id="UP000002139"/>
    </source>
</evidence>
<evidence type="ECO:0000313" key="8">
    <source>
        <dbReference type="EMBL" id="CAN98427.1"/>
    </source>
</evidence>
<sequence>MREDVFVFPMSFVQERLWFLAQLEPESASYNLATAVRLAGSLDVSLVERCVSEIVRRHEVLRTTFDVVDGQPSQIVHADGAPRIERIDLGALPAAQRDAEVRRLIEREARRPFDTASGPLLRLTLLRLGSEEHILLWVVHHLVFDGWSTSLVLAEFAALYTAFSAGRPAALGDLPLQYADFAHWQRERVEGGLLEAQVAYWKRQLGGQPGLLALPADRPRPALQRFRGARRFFRVPGALAAALGALARREETTLFAVLMAGFQALLARRAGTFDISVGTPVTNRSRAELEGLVGCFANTAVVRADLSGDPPFAALLARVTGAVREAQAHQEVPFDQVVEAVSPVRDLSHAPLCQVMFALQPALRQPLAIPGLEVRLLDLDVGGAQFDLSLNLAPDEDGLAGALEYDTDLFDAGTIARMADELLRLLAGAAASPATRLSELPLLATEERRQVLEWGTAGAPGETPRAARAAHAAHAAHRSFEEQAARAPEATAVVHEAQQITYGELDRTANQLAQLLRRRGVGPEVRVGICLPRSIGRIAAVLGALKSGGAFVPLDPDLPRERIAEAIGSAGVRVVIAQGDAAAEPPPGVDIVHLDAAWTCVLDEPSTPPAGEPAPEQAACVRATSGAAGTPESVVVPHRAIAGFADAAAAAYEISQDDRVLELASPSLDASAVEMFACLARGATLVLPTAAALGSAAGLLAACGASRVTVAVLPTLVWHRVVAGLDEGLALPSCLRQVVITGEAALPARVRAFRASPGAARVRLLNAYGAAETTATAAACELTAADPRDGWAVAVGRPLAGVRAHVLDPAGQPVPAGVVGELYLGGQGLARGYWARPDVTAERFVPDPFADQPGERLYRTGDRARWRADGQLELAGRVDHQVSLRGFRIDPGEVEARLAELPGVREAVVIARQDRPEERRLVAYVTAGADVAPEELRRALKERLPDYMAPSALVALKELPRTPRGKIDRRALPAPIEASGEATAPRTEAEATLAGIWAELLGKQAVGVQENFFELGGDSILALQVVSRARAAGLSLTPRQVFQHQTIAGLAAAAASGSAPAADARTATPLPGDAPLTPVQRWFFELGGPNPHHWNQTVLLELRQRVSVEALTAAIEAAVEHHGALRLRFTREEGGWSQYFADSPPAAVARVDLSDLPAEAQPAALARAAAEHQARLHLADGPVLRAVLFDLGPERPGRLLLVAHHLVIDAVSWRILIEDLQTACQQHARGEAIRLPEEVVSFGEWAWRLFTQAQSEEVTRQAQAWLAASRPARALPADDPAGASLEADTVSLTRFLDAEDTRALLQAAPAYRLRVDEVLLAAFAGALAQWTGDPAVLLDLEGHGRDALDDLDLSRTVGWFTSIFPVRLEIPAGAAPERALEALKEQLRAAPQGGATYGMLRYLSEDAQAAPLRERAAAQVRFNYLGRWDDLFASSPLFAHAEGDVGRNQDPRAPRGYELEVDAAIVGGCLRVMWGHSGARYRPETVARLFEDFAARLRALVARGAAPEAGAYSPSDFPLARLDQARLDRLLGPGHDVEDVYPLSPLQQGLLFHSLWEPGSGVYVEQVTCRLEGALDVDAFREAWQAVALHHGVLRTTFAWEGADEPLQVVRRGAAVAVEIEDWRGARNVGAEAQRARLEARIEADRARGFDLARGPLMRVALLRVADEAYQFLWSHHHLLLDGWAASLVLQDAFAAYEALRAGRPAALSPRPRYREYIGWLRERDASADEGFWRGALAGFSAATPLPLERVPEAEEASGHGATIVSLPEPVTARLQRFAQQHRVTLSTLVQAAWALLLSRAARTDDVVFGVTVAGRSAPLAGIDAMVGIFINTLPLRVAVPQAATVADWLRDLLRTTTDLGPHEHTPLAQARGFSAVPAGQPLFESLVVFENYPTDPRTQQGLPGLAVRDVAFADQTNYPLTLAALPGARLQLRLSYDRRRFDEEVASRLLGLVEVALRQIVSRPEARVGELSLVGELESRRVVTEWNATERAYPGERHVHELFEAQAARTPDAAAVIFGERRLSYRELNARANRVAHALGKRGVGPDVLVAIAAERSVELVVGLLGILKAGGAYVPIDPDYPADRIAYMLEDAAAPVLLSQRPVASRLPPHRAQVLCLDADRAKIDKEPATNPAVAVSPDNLAYTIYTSGSTGRPKGAGNSHRGLLNRLHWMQERYGLTPQDRVLQKTPFSFDVSVWEFFWPLMIGAGLVVAKPRDHRDGERLVELITRNGVTTLHFVPPMLQAFLETPDVASCRSLRRVICSGEALPAELARRCFERLPDAEIHNLYGPTEASIDVTFWACQREDTSASVPIGYPIANTQIYLLDRHGQPVPAGVAGELHIGGVGLARGYHRRPDLTAERFVPDPFGSAPGGRLYRTGDLARHRPDGAIEFLGRLDHQVKIRGLRIELGEIEARLLQHPGVGEAVVLARDEAHGGKRLVAYVAGRDGAALDPKSLRAWLAEALPAYMVPAPILVLERLPLSPNGKVDRRALPAPEQLDAPAHRPHVAPRTEPERFLAEVWAEVLRREQVGVEDDFFELGGDSIVTLQIIARAAQRGLRLTPKQIFTRRTIAALAGDLAAAQVAPLPPAPPVEIAPFSLARLERAQLDALLQADDGIEDVVPASPVQQGMLFHSLLTPEDSPYFNQIVCRFTQGLDVEAFSRAFEVLGARHAILRTGFLTGVEEPHQVVRRAARLPLEVLDWREIPEAEQAAALERFLRDDRRRGLCFEEPPLLRVSVLRLSERVDQIVWSVHHALLDGWCQGLILEEWLTCYDEARRGALRAREEAPPYKRYVAWLERQDMAAAEAFFRAHLKGLTAPTPLPAGHVERADAAAPGFREHRARLTPGATRALQGLAQAQGVTLNTAVQAAWALLLARESGAPDVLFGVTVAGRPADLPEAGSIMGVFINSLPLRLRVDPEAGLAPWLRGIQELNLELRQHEHSPLVQVQQWSDVARGAPLFESLLVFQNYPIDEAVDAHRRALGIEVSTAEAWTNYPLTVAVVPGDELALSLSFDTRRLDEGTVARLAADMCGLLERIAGHPEARLLEVAALGDGERERLAAAWRAAPQAGDPALSPDGERRRIAGPAPGAAARAAGDRPRTATEEAVAGIWADVLGQQAAGVDESFFEIGGHSLLATRVISRVRAAFEVELPLRSLFDHPTVAALARAVDEAVRQQQGVALPPITAQLTGQTDDSAPPLSFAQQRLWFLAQLEPTAASYNIPAAVRLAGPLDVDRLRRGFEAVVRRHASMRTTFAEIDGGPVMIVHAEQPVALSITDLRALPAEERDAAARRALEAEASRAFDLTEGPLFRITLLRLGEREHTLLVVLHHIVSDGWSLSLLVDEVMELYAADAEGRAAALPELPVQYGDYTRWQREWLDGPALDQQLAYFLQRLGSEPAALSLPTDRPPPAAQSYRGARYAFALPTELSAQLLALARQQGVTPFVLLLAVFQALLAKYSGRTDLWIGTPVANRARLEVQDLIGFFVNTLVLRADLSDDPRLTDLLPRVREEVLGAQAHQDLPFEHLVRALRPARDLGRSPLFQVMFTLHQPPPQAAPIAGLEVRPLEVDPGSAQFDLSLDMTLASGELSGSFEYSTDLFDRSTIERMAQHLERLLAAAAARPAARLSELSMLAPAERARVLEWGSAAAPDRAPRLVHRRFEEQAARAPEAVAVVHEQRSLSYAELDRRANQLAHLLRRRGVGPEVRVGVCLPRSTEMIAAVLGVLKAGGAYVPIDPSTPDERVAVMVADAGIRVVLAGQETAGDLPGGLELVRLDPGWACLEGEPATPPPGEAAPEQTAYILYTSGSTGTPKGVVIPHRALASFVDVAAVDYEISSSDRVLQFASLSFDASAEEIFPCFARGATLVLRTDAMLESVAGFLASCGAWGVTAAVLPTMYWHRVVAELGAGAALPPCLRQIVITGEAALPERVSAWRASPEASRVRLLNAYGPTETTVTATVSDLSAAADPRDAWAVPIGRPLANTRAYVLDHTGQPAPAGVVGELYLGGEGLARGYWARPELTAERFVPDPFSDRPGARLYRTGDLARWRADGQLEFGGRVDHQVKLRGIRIELGEIEARLAEHAAASEVAVLAREDEPGAKRLVAYVVPSDPAPAADELRAFLQARLPDYMVPSAFVFLPALPHTTNGKVNRRALPAPARNEAERAAPREAVEAELAKIWADVLGHDTVGIHDNFFEVGGDSILSLQVVARAREAGLQITPRQIFLHQTIAALAPVAGRAATGPTAEQGRVTGQAPLTPIQRWFFAQPFPNPHHWNQSVLLALLGPLDWAPVAAAVPALLDHHDALRLRFLRDGAGWRQVHAPEELAQVAQREDLSAVPDAELPAAIAERAARWQADLSLTGGPLFRVIGFDLGPRRPGRLLLIAHHLVVDGVSWRILLQDLETACEQARRGEPIRLPAKTSSYKRWAERLEAAAKGPALEREAAFWLDLPWDRVASPVPDDPSGERSEAVMSSVAIALGDVETRALLEDVPEVYRTRIEEVLLTALSLALARWTGGGAVAIDVEGHGREELDGEDLDLSRTVGWFTSVYPVLLEVAPDAAPGAVLKAVKEQVRRIPRRGLPYGAVRELGAGALADRLRRLPTPGVCFNYLGQWDQVVGAGARVSVAAESSGPEHDPRSLLPYEIEIDASVYGGRLEATFRYSVARYRQETIAAVGAMWRDALRGLIAHCLSPGAGGYTPADFTDVALAADELDSILERLD</sequence>
<dbReference type="Gene3D" id="3.30.300.30">
    <property type="match status" value="3"/>
</dbReference>
<evidence type="ECO:0000256" key="4">
    <source>
        <dbReference type="ARBA" id="ARBA00022553"/>
    </source>
</evidence>
<dbReference type="CDD" id="cd19534">
    <property type="entry name" value="E_NRPS"/>
    <property type="match status" value="2"/>
</dbReference>
<reference evidence="8 9" key="1">
    <citation type="journal article" date="2007" name="Nat. Biotechnol.">
        <title>Complete genome sequence of the myxobacterium Sorangium cellulosum.</title>
        <authorList>
            <person name="Schneiker S."/>
            <person name="Perlova O."/>
            <person name="Kaiser O."/>
            <person name="Gerth K."/>
            <person name="Alici A."/>
            <person name="Altmeyer M.O."/>
            <person name="Bartels D."/>
            <person name="Bekel T."/>
            <person name="Beyer S."/>
            <person name="Bode E."/>
            <person name="Bode H.B."/>
            <person name="Bolten C.J."/>
            <person name="Choudhuri J.V."/>
            <person name="Doss S."/>
            <person name="Elnakady Y.A."/>
            <person name="Frank B."/>
            <person name="Gaigalat L."/>
            <person name="Goesmann A."/>
            <person name="Groeger C."/>
            <person name="Gross F."/>
            <person name="Jelsbak L."/>
            <person name="Jelsbak L."/>
            <person name="Kalinowski J."/>
            <person name="Kegler C."/>
            <person name="Knauber T."/>
            <person name="Konietzny S."/>
            <person name="Kopp M."/>
            <person name="Krause L."/>
            <person name="Krug D."/>
            <person name="Linke B."/>
            <person name="Mahmud T."/>
            <person name="Martinez-Arias R."/>
            <person name="McHardy A.C."/>
            <person name="Merai M."/>
            <person name="Meyer F."/>
            <person name="Mormann S."/>
            <person name="Munoz-Dorado J."/>
            <person name="Perez J."/>
            <person name="Pradella S."/>
            <person name="Rachid S."/>
            <person name="Raddatz G."/>
            <person name="Rosenau F."/>
            <person name="Rueckert C."/>
            <person name="Sasse F."/>
            <person name="Scharfe M."/>
            <person name="Schuster S.C."/>
            <person name="Suen G."/>
            <person name="Treuner-Lange A."/>
            <person name="Velicer G.J."/>
            <person name="Vorholter F.-J."/>
            <person name="Weissman K.J."/>
            <person name="Welch R.D."/>
            <person name="Wenzel S.C."/>
            <person name="Whitworth D.E."/>
            <person name="Wilhelm S."/>
            <person name="Wittmann C."/>
            <person name="Bloecker H."/>
            <person name="Puehler A."/>
            <person name="Mueller R."/>
        </authorList>
    </citation>
    <scope>NUCLEOTIDE SEQUENCE [LARGE SCALE GENOMIC DNA]</scope>
    <source>
        <strain evidence="9">So ce56</strain>
    </source>
</reference>
<dbReference type="CDD" id="cd05930">
    <property type="entry name" value="A_NRPS"/>
    <property type="match status" value="2"/>
</dbReference>
<keyword evidence="5" id="KW-0677">Repeat</keyword>
<dbReference type="InterPro" id="IPR036736">
    <property type="entry name" value="ACP-like_sf"/>
</dbReference>
<dbReference type="FunFam" id="3.40.50.980:FF:000002">
    <property type="entry name" value="Enterobactin synthetase component F"/>
    <property type="match status" value="1"/>
</dbReference>
<feature type="domain" description="Carrier" evidence="7">
    <location>
        <begin position="2509"/>
        <end position="2583"/>
    </location>
</feature>
<dbReference type="KEGG" id="scl:sce8257"/>
<dbReference type="SUPFAM" id="SSF56801">
    <property type="entry name" value="Acetyl-CoA synthetase-like"/>
    <property type="match status" value="3"/>
</dbReference>
<dbReference type="GO" id="GO:0003824">
    <property type="term" value="F:catalytic activity"/>
    <property type="evidence" value="ECO:0007669"/>
    <property type="project" value="InterPro"/>
</dbReference>
<dbReference type="FunFam" id="1.10.1200.10:FF:000016">
    <property type="entry name" value="Non-ribosomal peptide synthase"/>
    <property type="match status" value="1"/>
</dbReference>
<dbReference type="FunFam" id="1.10.1200.10:FF:000005">
    <property type="entry name" value="Nonribosomal peptide synthetase 1"/>
    <property type="match status" value="3"/>
</dbReference>
<dbReference type="InterPro" id="IPR020845">
    <property type="entry name" value="AMP-binding_CS"/>
</dbReference>
<evidence type="ECO:0000256" key="6">
    <source>
        <dbReference type="SAM" id="MobiDB-lite"/>
    </source>
</evidence>
<dbReference type="EMBL" id="AM746676">
    <property type="protein sequence ID" value="CAN98427.1"/>
    <property type="molecule type" value="Genomic_DNA"/>
</dbReference>
<dbReference type="GO" id="GO:0043041">
    <property type="term" value="P:amino acid activation for nonribosomal peptide biosynthetic process"/>
    <property type="evidence" value="ECO:0007669"/>
    <property type="project" value="TreeGrafter"/>
</dbReference>
<evidence type="ECO:0000256" key="1">
    <source>
        <dbReference type="ARBA" id="ARBA00001957"/>
    </source>
</evidence>
<dbReference type="InterPro" id="IPR006162">
    <property type="entry name" value="Ppantetheine_attach_site"/>
</dbReference>
<dbReference type="Gene3D" id="2.30.38.10">
    <property type="entry name" value="Luciferase, Domain 3"/>
    <property type="match status" value="2"/>
</dbReference>
<dbReference type="PANTHER" id="PTHR45527">
    <property type="entry name" value="NONRIBOSOMAL PEPTIDE SYNTHETASE"/>
    <property type="match status" value="1"/>
</dbReference>
<dbReference type="FunFam" id="3.40.50.980:FF:000001">
    <property type="entry name" value="Non-ribosomal peptide synthetase"/>
    <property type="match status" value="2"/>
</dbReference>
<dbReference type="Gene3D" id="3.30.559.30">
    <property type="entry name" value="Nonribosomal peptide synthetase, condensation domain"/>
    <property type="match status" value="6"/>
</dbReference>
<evidence type="ECO:0000256" key="3">
    <source>
        <dbReference type="ARBA" id="ARBA00022450"/>
    </source>
</evidence>
<dbReference type="FunFam" id="3.30.559.10:FF:000012">
    <property type="entry name" value="Non-ribosomal peptide synthetase"/>
    <property type="match status" value="2"/>
</dbReference>
<dbReference type="eggNOG" id="COG1020">
    <property type="taxonomic scope" value="Bacteria"/>
</dbReference>
<dbReference type="InterPro" id="IPR025110">
    <property type="entry name" value="AMP-bd_C"/>
</dbReference>
<dbReference type="CDD" id="cd17646">
    <property type="entry name" value="A_NRPS_AB3403-like"/>
    <property type="match status" value="1"/>
</dbReference>
<evidence type="ECO:0000256" key="2">
    <source>
        <dbReference type="ARBA" id="ARBA00006432"/>
    </source>
</evidence>
<name>A9FNI5_SORC5</name>
<dbReference type="FunFam" id="3.30.300.30:FF:000010">
    <property type="entry name" value="Enterobactin synthetase component F"/>
    <property type="match status" value="3"/>
</dbReference>
<dbReference type="InterPro" id="IPR010060">
    <property type="entry name" value="NRPS_synth"/>
</dbReference>
<feature type="domain" description="Carrier" evidence="7">
    <location>
        <begin position="3100"/>
        <end position="3175"/>
    </location>
</feature>
<dbReference type="SUPFAM" id="SSF52777">
    <property type="entry name" value="CoA-dependent acyltransferases"/>
    <property type="match status" value="12"/>
</dbReference>
<dbReference type="STRING" id="448385.sce8257"/>
<keyword evidence="3" id="KW-0596">Phosphopantetheine</keyword>
<dbReference type="InterPro" id="IPR000873">
    <property type="entry name" value="AMP-dep_synth/lig_dom"/>
</dbReference>
<dbReference type="InterPro" id="IPR001242">
    <property type="entry name" value="Condensation_dom"/>
</dbReference>
<dbReference type="BioCyc" id="SCEL448385:SCE_RS42295-MONOMER"/>
<dbReference type="PROSITE" id="PS00455">
    <property type="entry name" value="AMP_BINDING"/>
    <property type="match status" value="1"/>
</dbReference>
<protein>
    <submittedName>
        <fullName evidence="8">Non-ribosomal peptide synthetase</fullName>
    </submittedName>
</protein>
<dbReference type="PROSITE" id="PS00012">
    <property type="entry name" value="PHOSPHOPANTETHEINE"/>
    <property type="match status" value="4"/>
</dbReference>
<dbReference type="InterPro" id="IPR045851">
    <property type="entry name" value="AMP-bd_C_sf"/>
</dbReference>
<accession>A9FNI5</accession>
<gene>
    <name evidence="8" type="ordered locus">sce8257</name>
</gene>
<dbReference type="Pfam" id="PF00550">
    <property type="entry name" value="PP-binding"/>
    <property type="match status" value="4"/>
</dbReference>
<dbReference type="OrthoDB" id="5349841at2"/>
<dbReference type="NCBIfam" id="TIGR01733">
    <property type="entry name" value="AA-adenyl-dom"/>
    <property type="match status" value="3"/>
</dbReference>
<organism evidence="8 9">
    <name type="scientific">Sorangium cellulosum (strain So ce56)</name>
    <name type="common">Polyangium cellulosum (strain So ce56)</name>
    <dbReference type="NCBI Taxonomy" id="448385"/>
    <lineage>
        <taxon>Bacteria</taxon>
        <taxon>Pseudomonadati</taxon>
        <taxon>Myxococcota</taxon>
        <taxon>Polyangia</taxon>
        <taxon>Polyangiales</taxon>
        <taxon>Polyangiaceae</taxon>
        <taxon>Sorangium</taxon>
    </lineage>
</organism>
<dbReference type="Pfam" id="PF00668">
    <property type="entry name" value="Condensation"/>
    <property type="match status" value="6"/>
</dbReference>
<dbReference type="CDD" id="cd19543">
    <property type="entry name" value="DCL_NRPS"/>
    <property type="match status" value="2"/>
</dbReference>
<dbReference type="Gene3D" id="1.10.1200.10">
    <property type="entry name" value="ACP-like"/>
    <property type="match status" value="4"/>
</dbReference>
<feature type="domain" description="Carrier" evidence="7">
    <location>
        <begin position="4168"/>
        <end position="4242"/>
    </location>
</feature>
<proteinExistence type="inferred from homology"/>
<dbReference type="NCBIfam" id="NF003417">
    <property type="entry name" value="PRK04813.1"/>
    <property type="match status" value="3"/>
</dbReference>
<dbReference type="GO" id="GO:0005737">
    <property type="term" value="C:cytoplasm"/>
    <property type="evidence" value="ECO:0007669"/>
    <property type="project" value="TreeGrafter"/>
</dbReference>
<keyword evidence="4" id="KW-0597">Phosphoprotein</keyword>
<dbReference type="HOGENOM" id="CLU_223631_0_0_7"/>
<feature type="region of interest" description="Disordered" evidence="6">
    <location>
        <begin position="3069"/>
        <end position="3101"/>
    </location>
</feature>
<evidence type="ECO:0000259" key="7">
    <source>
        <dbReference type="PROSITE" id="PS50075"/>
    </source>
</evidence>
<dbReference type="Gene3D" id="3.40.50.980">
    <property type="match status" value="4"/>
</dbReference>
<dbReference type="Gene3D" id="3.30.559.10">
    <property type="entry name" value="Chloramphenicol acetyltransferase-like domain"/>
    <property type="match status" value="6"/>
</dbReference>
<dbReference type="NCBIfam" id="TIGR01720">
    <property type="entry name" value="NRPS-para261"/>
    <property type="match status" value="2"/>
</dbReference>
<dbReference type="SUPFAM" id="SSF47336">
    <property type="entry name" value="ACP-like"/>
    <property type="match status" value="4"/>
</dbReference>
<keyword evidence="9" id="KW-1185">Reference proteome</keyword>
<dbReference type="RefSeq" id="WP_012240866.1">
    <property type="nucleotide sequence ID" value="NC_010162.1"/>
</dbReference>
<dbReference type="FunFam" id="3.40.50.12780:FF:000012">
    <property type="entry name" value="Non-ribosomal peptide synthetase"/>
    <property type="match status" value="2"/>
</dbReference>
<dbReference type="Proteomes" id="UP000002139">
    <property type="component" value="Chromosome"/>
</dbReference>
<dbReference type="InterPro" id="IPR020806">
    <property type="entry name" value="PKS_PP-bd"/>
</dbReference>
<dbReference type="Pfam" id="PF00501">
    <property type="entry name" value="AMP-binding"/>
    <property type="match status" value="3"/>
</dbReference>
<comment type="similarity">
    <text evidence="2">Belongs to the ATP-dependent AMP-binding enzyme family.</text>
</comment>